<dbReference type="InterPro" id="IPR036388">
    <property type="entry name" value="WH-like_DNA-bd_sf"/>
</dbReference>
<evidence type="ECO:0000256" key="3">
    <source>
        <dbReference type="ARBA" id="ARBA00023125"/>
    </source>
</evidence>
<dbReference type="PANTHER" id="PTHR30419">
    <property type="entry name" value="HTH-TYPE TRANSCRIPTIONAL REGULATOR YBHD"/>
    <property type="match status" value="1"/>
</dbReference>
<keyword evidence="4" id="KW-0804">Transcription</keyword>
<name>A0ABW5J3C9_9BACT</name>
<reference evidence="7" key="1">
    <citation type="journal article" date="2019" name="Int. J. Syst. Evol. Microbiol.">
        <title>The Global Catalogue of Microorganisms (GCM) 10K type strain sequencing project: providing services to taxonomists for standard genome sequencing and annotation.</title>
        <authorList>
            <consortium name="The Broad Institute Genomics Platform"/>
            <consortium name="The Broad Institute Genome Sequencing Center for Infectious Disease"/>
            <person name="Wu L."/>
            <person name="Ma J."/>
        </authorList>
    </citation>
    <scope>NUCLEOTIDE SEQUENCE [LARGE SCALE GENOMIC DNA]</scope>
    <source>
        <strain evidence="7">KCTC 52344</strain>
    </source>
</reference>
<sequence>MNLQQLEYIVAVDKHRHFLKAADACFVTQATLSMMIKKLEEELEIIIFDRSKQPVVPTDIGKKIIAQAQVILRETGQLKEVAKSIKNEVQGQLRIGIIPTLAPYLLPLFLYDLLKKYPQVKIRISELNTNQILEQLSNDLIDVGIMATPIAADGMKEHPLFYEKLVAFVSGNEETLNKKYILPEDIDVNRLWLLEEGHCLRSQMMNLCELRKKNTDLGNLEYEAGSIESLLKIVEINKGITVIPELAIHNFDEKKKSQIREFMSPVPVREISLVTYRHFIKTKLLEVLKQEIKEAVTKFIPERPAEQFVVEI</sequence>
<keyword evidence="3" id="KW-0238">DNA-binding</keyword>
<accession>A0ABW5J3C9</accession>
<dbReference type="Pfam" id="PF03466">
    <property type="entry name" value="LysR_substrate"/>
    <property type="match status" value="1"/>
</dbReference>
<proteinExistence type="inferred from homology"/>
<dbReference type="InterPro" id="IPR050950">
    <property type="entry name" value="HTH-type_LysR_regulators"/>
</dbReference>
<dbReference type="Gene3D" id="3.40.190.10">
    <property type="entry name" value="Periplasmic binding protein-like II"/>
    <property type="match status" value="2"/>
</dbReference>
<gene>
    <name evidence="6" type="ORF">ACFSR2_00935</name>
</gene>
<feature type="domain" description="HTH lysR-type" evidence="5">
    <location>
        <begin position="1"/>
        <end position="58"/>
    </location>
</feature>
<evidence type="ECO:0000256" key="2">
    <source>
        <dbReference type="ARBA" id="ARBA00023015"/>
    </source>
</evidence>
<evidence type="ECO:0000256" key="1">
    <source>
        <dbReference type="ARBA" id="ARBA00009437"/>
    </source>
</evidence>
<dbReference type="Proteomes" id="UP001597510">
    <property type="component" value="Unassembled WGS sequence"/>
</dbReference>
<comment type="similarity">
    <text evidence="1">Belongs to the LysR transcriptional regulatory family.</text>
</comment>
<protein>
    <submittedName>
        <fullName evidence="6">LysR substrate-binding domain-containing protein</fullName>
    </submittedName>
</protein>
<dbReference type="PANTHER" id="PTHR30419:SF29">
    <property type="entry name" value="LYSR-FAMILY TRANSCRIPTIONAL REGULATOR"/>
    <property type="match status" value="1"/>
</dbReference>
<dbReference type="CDD" id="cd08411">
    <property type="entry name" value="PBP2_OxyR"/>
    <property type="match status" value="1"/>
</dbReference>
<keyword evidence="2" id="KW-0805">Transcription regulation</keyword>
<evidence type="ECO:0000259" key="5">
    <source>
        <dbReference type="PROSITE" id="PS50931"/>
    </source>
</evidence>
<dbReference type="RefSeq" id="WP_340238373.1">
    <property type="nucleotide sequence ID" value="NZ_JBBEWC010000009.1"/>
</dbReference>
<evidence type="ECO:0000313" key="6">
    <source>
        <dbReference type="EMBL" id="MFD2519430.1"/>
    </source>
</evidence>
<dbReference type="InterPro" id="IPR000847">
    <property type="entry name" value="LysR_HTH_N"/>
</dbReference>
<organism evidence="6 7">
    <name type="scientific">Emticicia soli</name>
    <dbReference type="NCBI Taxonomy" id="2027878"/>
    <lineage>
        <taxon>Bacteria</taxon>
        <taxon>Pseudomonadati</taxon>
        <taxon>Bacteroidota</taxon>
        <taxon>Cytophagia</taxon>
        <taxon>Cytophagales</taxon>
        <taxon>Leadbetterellaceae</taxon>
        <taxon>Emticicia</taxon>
    </lineage>
</organism>
<dbReference type="SUPFAM" id="SSF46785">
    <property type="entry name" value="Winged helix' DNA-binding domain"/>
    <property type="match status" value="1"/>
</dbReference>
<dbReference type="InterPro" id="IPR005119">
    <property type="entry name" value="LysR_subst-bd"/>
</dbReference>
<dbReference type="InterPro" id="IPR036390">
    <property type="entry name" value="WH_DNA-bd_sf"/>
</dbReference>
<evidence type="ECO:0000256" key="4">
    <source>
        <dbReference type="ARBA" id="ARBA00023163"/>
    </source>
</evidence>
<dbReference type="PROSITE" id="PS50931">
    <property type="entry name" value="HTH_LYSR"/>
    <property type="match status" value="1"/>
</dbReference>
<comment type="caution">
    <text evidence="6">The sequence shown here is derived from an EMBL/GenBank/DDBJ whole genome shotgun (WGS) entry which is preliminary data.</text>
</comment>
<dbReference type="EMBL" id="JBHULC010000001">
    <property type="protein sequence ID" value="MFD2519430.1"/>
    <property type="molecule type" value="Genomic_DNA"/>
</dbReference>
<dbReference type="SUPFAM" id="SSF53850">
    <property type="entry name" value="Periplasmic binding protein-like II"/>
    <property type="match status" value="1"/>
</dbReference>
<dbReference type="Gene3D" id="1.10.10.10">
    <property type="entry name" value="Winged helix-like DNA-binding domain superfamily/Winged helix DNA-binding domain"/>
    <property type="match status" value="1"/>
</dbReference>
<dbReference type="Pfam" id="PF00126">
    <property type="entry name" value="HTH_1"/>
    <property type="match status" value="1"/>
</dbReference>
<evidence type="ECO:0000313" key="7">
    <source>
        <dbReference type="Proteomes" id="UP001597510"/>
    </source>
</evidence>
<keyword evidence="7" id="KW-1185">Reference proteome</keyword>